<gene>
    <name evidence="1" type="ORF">EVAR_60807_1</name>
</gene>
<protein>
    <submittedName>
        <fullName evidence="1">Uncharacterized protein</fullName>
    </submittedName>
</protein>
<dbReference type="AlphaFoldDB" id="A0A4C1YJF4"/>
<accession>A0A4C1YJF4</accession>
<sequence>MAQLLRTSAPAQEKVVPRRAGRMPTRAYPTAPYFSRFIFLVTKSINFYDYRPECIPRYWHQLVFLLSRRVSFRAAKPSESSFTPLLSLLGQSARVSRGGGATLVTSQLGEVMAATKDHDCERFQCDKYQH</sequence>
<organism evidence="1 2">
    <name type="scientific">Eumeta variegata</name>
    <name type="common">Bagworm moth</name>
    <name type="synonym">Eumeta japonica</name>
    <dbReference type="NCBI Taxonomy" id="151549"/>
    <lineage>
        <taxon>Eukaryota</taxon>
        <taxon>Metazoa</taxon>
        <taxon>Ecdysozoa</taxon>
        <taxon>Arthropoda</taxon>
        <taxon>Hexapoda</taxon>
        <taxon>Insecta</taxon>
        <taxon>Pterygota</taxon>
        <taxon>Neoptera</taxon>
        <taxon>Endopterygota</taxon>
        <taxon>Lepidoptera</taxon>
        <taxon>Glossata</taxon>
        <taxon>Ditrysia</taxon>
        <taxon>Tineoidea</taxon>
        <taxon>Psychidae</taxon>
        <taxon>Oiketicinae</taxon>
        <taxon>Eumeta</taxon>
    </lineage>
</organism>
<keyword evidence="2" id="KW-1185">Reference proteome</keyword>
<comment type="caution">
    <text evidence="1">The sequence shown here is derived from an EMBL/GenBank/DDBJ whole genome shotgun (WGS) entry which is preliminary data.</text>
</comment>
<reference evidence="1 2" key="1">
    <citation type="journal article" date="2019" name="Commun. Biol.">
        <title>The bagworm genome reveals a unique fibroin gene that provides high tensile strength.</title>
        <authorList>
            <person name="Kono N."/>
            <person name="Nakamura H."/>
            <person name="Ohtoshi R."/>
            <person name="Tomita M."/>
            <person name="Numata K."/>
            <person name="Arakawa K."/>
        </authorList>
    </citation>
    <scope>NUCLEOTIDE SEQUENCE [LARGE SCALE GENOMIC DNA]</scope>
</reference>
<dbReference type="Proteomes" id="UP000299102">
    <property type="component" value="Unassembled WGS sequence"/>
</dbReference>
<evidence type="ECO:0000313" key="2">
    <source>
        <dbReference type="Proteomes" id="UP000299102"/>
    </source>
</evidence>
<proteinExistence type="predicted"/>
<dbReference type="OrthoDB" id="7435038at2759"/>
<name>A0A4C1YJF4_EUMVA</name>
<evidence type="ECO:0000313" key="1">
    <source>
        <dbReference type="EMBL" id="GBP76258.1"/>
    </source>
</evidence>
<dbReference type="EMBL" id="BGZK01001283">
    <property type="protein sequence ID" value="GBP76258.1"/>
    <property type="molecule type" value="Genomic_DNA"/>
</dbReference>